<reference evidence="16" key="1">
    <citation type="journal article" date="2021" name="Proc. Natl. Acad. Sci. U.S.A.">
        <title>Three genomes in the algal genus Volvox reveal the fate of a haploid sex-determining region after a transition to homothallism.</title>
        <authorList>
            <person name="Yamamoto K."/>
            <person name="Hamaji T."/>
            <person name="Kawai-Toyooka H."/>
            <person name="Matsuzaki R."/>
            <person name="Takahashi F."/>
            <person name="Nishimura Y."/>
            <person name="Kawachi M."/>
            <person name="Noguchi H."/>
            <person name="Minakuchi Y."/>
            <person name="Umen J.G."/>
            <person name="Toyoda A."/>
            <person name="Nozaki H."/>
        </authorList>
    </citation>
    <scope>NUCLEOTIDE SEQUENCE</scope>
    <source>
        <strain evidence="16">NIES-3786</strain>
    </source>
</reference>
<comment type="subunit">
    <text evidence="10">Interacts with FBL, SNU13, NOP58, NUFIP1, RUVBL1, RUVBL2 and TAF9. Interacts (via HIT-type zinc finger) with the RUVBL1/RUVBL2 complex in the presence of ADP.</text>
</comment>
<dbReference type="GO" id="GO:0070761">
    <property type="term" value="C:pre-snoRNP complex"/>
    <property type="evidence" value="ECO:0007669"/>
    <property type="project" value="TreeGrafter"/>
</dbReference>
<organism evidence="16 17">
    <name type="scientific">Volvox reticuliferus</name>
    <dbReference type="NCBI Taxonomy" id="1737510"/>
    <lineage>
        <taxon>Eukaryota</taxon>
        <taxon>Viridiplantae</taxon>
        <taxon>Chlorophyta</taxon>
        <taxon>core chlorophytes</taxon>
        <taxon>Chlorophyceae</taxon>
        <taxon>CS clade</taxon>
        <taxon>Chlamydomonadales</taxon>
        <taxon>Volvocaceae</taxon>
        <taxon>Volvox</taxon>
    </lineage>
</organism>
<keyword evidence="7" id="KW-0832">Ubl conjugation</keyword>
<dbReference type="GO" id="GO:0048254">
    <property type="term" value="P:snoRNA localization"/>
    <property type="evidence" value="ECO:0007669"/>
    <property type="project" value="TreeGrafter"/>
</dbReference>
<evidence type="ECO:0000256" key="7">
    <source>
        <dbReference type="ARBA" id="ARBA00022843"/>
    </source>
</evidence>
<dbReference type="CDD" id="cd23023">
    <property type="entry name" value="zf-HIT_BCD1"/>
    <property type="match status" value="1"/>
</dbReference>
<keyword evidence="2" id="KW-0690">Ribosome biogenesis</keyword>
<keyword evidence="6" id="KW-0862">Zinc</keyword>
<feature type="region of interest" description="Disordered" evidence="14">
    <location>
        <begin position="619"/>
        <end position="652"/>
    </location>
</feature>
<evidence type="ECO:0000313" key="16">
    <source>
        <dbReference type="EMBL" id="GIL85383.1"/>
    </source>
</evidence>
<keyword evidence="1" id="KW-1017">Isopeptide bond</keyword>
<keyword evidence="5 13" id="KW-0863">Zinc-finger</keyword>
<evidence type="ECO:0000256" key="1">
    <source>
        <dbReference type="ARBA" id="ARBA00022499"/>
    </source>
</evidence>
<accession>A0A8J4FPY8</accession>
<feature type="region of interest" description="Disordered" evidence="14">
    <location>
        <begin position="1"/>
        <end position="56"/>
    </location>
</feature>
<dbReference type="Proteomes" id="UP000747110">
    <property type="component" value="Unassembled WGS sequence"/>
</dbReference>
<protein>
    <recommendedName>
        <fullName evidence="11">Box C/D snoRNA protein 1</fullName>
    </recommendedName>
    <alternativeName>
        <fullName evidence="12">Zinc finger HIT domain-containing protein 6</fullName>
    </alternativeName>
</protein>
<evidence type="ECO:0000256" key="13">
    <source>
        <dbReference type="PROSITE-ProRule" id="PRU00453"/>
    </source>
</evidence>
<evidence type="ECO:0000256" key="6">
    <source>
        <dbReference type="ARBA" id="ARBA00022833"/>
    </source>
</evidence>
<dbReference type="AlphaFoldDB" id="A0A8J4FPY8"/>
<dbReference type="PANTHER" id="PTHR13483">
    <property type="entry name" value="BOX C_D SNORNA PROTEIN 1-RELATED"/>
    <property type="match status" value="1"/>
</dbReference>
<evidence type="ECO:0000256" key="11">
    <source>
        <dbReference type="ARBA" id="ARBA00068630"/>
    </source>
</evidence>
<dbReference type="FunFam" id="3.30.60.190:FF:000001">
    <property type="entry name" value="box C/D snoRNA protein 1"/>
    <property type="match status" value="1"/>
</dbReference>
<dbReference type="InterPro" id="IPR007529">
    <property type="entry name" value="Znf_HIT"/>
</dbReference>
<feature type="region of interest" description="Disordered" evidence="14">
    <location>
        <begin position="369"/>
        <end position="395"/>
    </location>
</feature>
<dbReference type="OrthoDB" id="272357at2759"/>
<sequence>MDTETVAAAAPMPLLPYQNAAATSTPVSSNGHESEPAVQGTVGVEEQEERRRAQPPAAPLCEHCGAAPSKYRCPGCQRRSCSLECVRAHKASTGCSGQRIRTAFVSMQEFDDRALMSDFRLLEEIGRADDVARRCRPPASKQQLPPYLGSLVYQASRRSVKLLLMPPGMAKRTSNTTRYDARKRTMFWRVEWRFPAANMDCVNERVDEESVLGEVLSAHLRRPAVSSIPLRLYAKAGLDQLRVFMRKEKTPANQAAFFPIDISRPLASQLESRTVIEYPVFIVALPHEAALYPPPAMLAPPPRPAKPPAVAVPDAAQRVDVVDVDGGGGGGAAAVAAAAQAPTLAGGLMDGARPMGQWAAAAAAELRSHESRANSADGAGAPCGSPVAPAAGSRNEAPLASGVQLHAQGPHPLSGRDTAVAAASAAGGAVAMVAGTSAGTESKGSLPAPRSVCPGAGNGLVIVGGSGSGDTAGEPPFKRQRVAVEAAGGGTGAVGMQSPGLDSGCGPRSGPAHGSGKVGSSPLGIQSAMAAVGWKEAAAGRDENEIELADEDGMIEEVEPGRAADLAGGGAAAGPKPEGAEAVGSCVSEGVAEGGGGQGAGHVSLAAAAAAAAAAKGGDADTSVAAVGGGGTAARSVIQDGNEIELDDEMEA</sequence>
<evidence type="ECO:0000256" key="3">
    <source>
        <dbReference type="ARBA" id="ARBA00022553"/>
    </source>
</evidence>
<evidence type="ECO:0000256" key="9">
    <source>
        <dbReference type="ARBA" id="ARBA00049654"/>
    </source>
</evidence>
<evidence type="ECO:0000256" key="12">
    <source>
        <dbReference type="ARBA" id="ARBA00077531"/>
    </source>
</evidence>
<dbReference type="Pfam" id="PF25790">
    <property type="entry name" value="BCD1"/>
    <property type="match status" value="1"/>
</dbReference>
<feature type="compositionally biased region" description="Polar residues" evidence="14">
    <location>
        <begin position="20"/>
        <end position="31"/>
    </location>
</feature>
<comment type="caution">
    <text evidence="16">The sequence shown here is derived from an EMBL/GenBank/DDBJ whole genome shotgun (WGS) entry which is preliminary data.</text>
</comment>
<name>A0A8J4FPY8_9CHLO</name>
<evidence type="ECO:0000256" key="5">
    <source>
        <dbReference type="ARBA" id="ARBA00022771"/>
    </source>
</evidence>
<comment type="similarity">
    <text evidence="9">Belongs to the BCD1 family.</text>
</comment>
<feature type="compositionally biased region" description="Acidic residues" evidence="14">
    <location>
        <begin position="642"/>
        <end position="652"/>
    </location>
</feature>
<evidence type="ECO:0000256" key="2">
    <source>
        <dbReference type="ARBA" id="ARBA00022517"/>
    </source>
</evidence>
<feature type="domain" description="HIT-type" evidence="15">
    <location>
        <begin position="61"/>
        <end position="95"/>
    </location>
</feature>
<dbReference type="Pfam" id="PF04438">
    <property type="entry name" value="zf-HIT"/>
    <property type="match status" value="1"/>
</dbReference>
<keyword evidence="17" id="KW-1185">Reference proteome</keyword>
<dbReference type="GO" id="GO:0008270">
    <property type="term" value="F:zinc ion binding"/>
    <property type="evidence" value="ECO:0007669"/>
    <property type="project" value="UniProtKB-UniRule"/>
</dbReference>
<dbReference type="GO" id="GO:0005634">
    <property type="term" value="C:nucleus"/>
    <property type="evidence" value="ECO:0007669"/>
    <property type="project" value="TreeGrafter"/>
</dbReference>
<evidence type="ECO:0000256" key="10">
    <source>
        <dbReference type="ARBA" id="ARBA00061949"/>
    </source>
</evidence>
<evidence type="ECO:0000259" key="15">
    <source>
        <dbReference type="PROSITE" id="PS51083"/>
    </source>
</evidence>
<dbReference type="Gene3D" id="3.30.60.190">
    <property type="match status" value="1"/>
</dbReference>
<keyword evidence="4" id="KW-0479">Metal-binding</keyword>
<dbReference type="InterPro" id="IPR051639">
    <property type="entry name" value="BCD1"/>
</dbReference>
<keyword evidence="3" id="KW-0597">Phosphoprotein</keyword>
<evidence type="ECO:0000256" key="14">
    <source>
        <dbReference type="SAM" id="MobiDB-lite"/>
    </source>
</evidence>
<evidence type="ECO:0000256" key="8">
    <source>
        <dbReference type="ARBA" id="ARBA00049598"/>
    </source>
</evidence>
<dbReference type="EMBL" id="BNCP01000032">
    <property type="protein sequence ID" value="GIL85383.1"/>
    <property type="molecule type" value="Genomic_DNA"/>
</dbReference>
<dbReference type="PANTHER" id="PTHR13483:SF3">
    <property type="entry name" value="BOX C_D SNORNA PROTEIN 1"/>
    <property type="match status" value="1"/>
</dbReference>
<evidence type="ECO:0000256" key="4">
    <source>
        <dbReference type="ARBA" id="ARBA00022723"/>
    </source>
</evidence>
<proteinExistence type="inferred from homology"/>
<dbReference type="PROSITE" id="PS51083">
    <property type="entry name" value="ZF_HIT"/>
    <property type="match status" value="1"/>
</dbReference>
<gene>
    <name evidence="16" type="ORF">Vretifemale_13926</name>
</gene>
<feature type="region of interest" description="Disordered" evidence="14">
    <location>
        <begin position="493"/>
        <end position="520"/>
    </location>
</feature>
<comment type="function">
    <text evidence="8">Required for box C/D snoRNAs accumulation involved in snoRNA processing, snoRNA transport to the nucleolus and ribosome biogenesis.</text>
</comment>
<evidence type="ECO:0000313" key="17">
    <source>
        <dbReference type="Proteomes" id="UP000747110"/>
    </source>
</evidence>
<dbReference type="InterPro" id="IPR057721">
    <property type="entry name" value="BCD1_alpha/beta"/>
</dbReference>
<dbReference type="GO" id="GO:0000492">
    <property type="term" value="P:box C/D snoRNP assembly"/>
    <property type="evidence" value="ECO:0007669"/>
    <property type="project" value="TreeGrafter"/>
</dbReference>
<dbReference type="SUPFAM" id="SSF144232">
    <property type="entry name" value="HIT/MYND zinc finger-like"/>
    <property type="match status" value="1"/>
</dbReference>
<dbReference type="GO" id="GO:0000463">
    <property type="term" value="P:maturation of LSU-rRNA from tricistronic rRNA transcript (SSU-rRNA, 5.8S rRNA, LSU-rRNA)"/>
    <property type="evidence" value="ECO:0007669"/>
    <property type="project" value="TreeGrafter"/>
</dbReference>